<keyword evidence="2" id="KW-1185">Reference proteome</keyword>
<evidence type="ECO:0000313" key="1">
    <source>
        <dbReference type="EMBL" id="SHN67792.1"/>
    </source>
</evidence>
<dbReference type="STRING" id="1121395.SAMN02745215_01707"/>
<protein>
    <submittedName>
        <fullName evidence="1">Ca-activated chloride channel family protein</fullName>
    </submittedName>
</protein>
<dbReference type="SUPFAM" id="SSF53300">
    <property type="entry name" value="vWA-like"/>
    <property type="match status" value="1"/>
</dbReference>
<dbReference type="Gene3D" id="3.40.50.410">
    <property type="entry name" value="von Willebrand factor, type A domain"/>
    <property type="match status" value="1"/>
</dbReference>
<evidence type="ECO:0000313" key="2">
    <source>
        <dbReference type="Proteomes" id="UP000184010"/>
    </source>
</evidence>
<reference evidence="2" key="1">
    <citation type="submission" date="2016-12" db="EMBL/GenBank/DDBJ databases">
        <authorList>
            <person name="Varghese N."/>
            <person name="Submissions S."/>
        </authorList>
    </citation>
    <scope>NUCLEOTIDE SEQUENCE [LARGE SCALE GENOMIC DNA]</scope>
    <source>
        <strain evidence="2">DSM 11544</strain>
    </source>
</reference>
<proteinExistence type="predicted"/>
<dbReference type="EMBL" id="FRDN01000006">
    <property type="protein sequence ID" value="SHN67792.1"/>
    <property type="molecule type" value="Genomic_DNA"/>
</dbReference>
<dbReference type="InterPro" id="IPR036465">
    <property type="entry name" value="vWFA_dom_sf"/>
</dbReference>
<dbReference type="RefSeq" id="WP_242954607.1">
    <property type="nucleotide sequence ID" value="NZ_FRDN01000006.1"/>
</dbReference>
<dbReference type="CDD" id="cd00198">
    <property type="entry name" value="vWFA"/>
    <property type="match status" value="1"/>
</dbReference>
<gene>
    <name evidence="1" type="ORF">SAMN02745215_01707</name>
</gene>
<accession>A0A1M7TAN4</accession>
<organism evidence="1 2">
    <name type="scientific">Desulfitobacterium chlororespirans DSM 11544</name>
    <dbReference type="NCBI Taxonomy" id="1121395"/>
    <lineage>
        <taxon>Bacteria</taxon>
        <taxon>Bacillati</taxon>
        <taxon>Bacillota</taxon>
        <taxon>Clostridia</taxon>
        <taxon>Eubacteriales</taxon>
        <taxon>Desulfitobacteriaceae</taxon>
        <taxon>Desulfitobacterium</taxon>
    </lineage>
</organism>
<dbReference type="AlphaFoldDB" id="A0A1M7TAN4"/>
<sequence length="140" mass="15593">MEELIQFSEKDKIFVIPFGYVPEKVYSIQSAADAEALISGIKGATKRFGADICEPVELAIEILNDVDSEIYTKSIILITNGLSRDGKFSPDISYDIPVFSIVSSYQIPEQLDEISRLTGGKVFNEDTDIIDAFKEIRGYN</sequence>
<dbReference type="Proteomes" id="UP000184010">
    <property type="component" value="Unassembled WGS sequence"/>
</dbReference>
<name>A0A1M7TAN4_9FIRM</name>